<dbReference type="PIRSF" id="PIRSF009393">
    <property type="entry name" value="Orn_decarb"/>
    <property type="match status" value="1"/>
</dbReference>
<dbReference type="InterPro" id="IPR000310">
    <property type="entry name" value="Orn/Lys/Arg_deCO2ase_major_dom"/>
</dbReference>
<gene>
    <name evidence="7" type="ORF">SAMN05421548_1468</name>
</gene>
<dbReference type="Pfam" id="PF01276">
    <property type="entry name" value="OKR_DC_1"/>
    <property type="match status" value="1"/>
</dbReference>
<dbReference type="InterPro" id="IPR005308">
    <property type="entry name" value="OKR_de-COase_N"/>
</dbReference>
<evidence type="ECO:0000256" key="3">
    <source>
        <dbReference type="ARBA" id="ARBA00022898"/>
    </source>
</evidence>
<dbReference type="Gene3D" id="3.40.50.2300">
    <property type="match status" value="1"/>
</dbReference>
<accession>A0A1G7CK45</accession>
<dbReference type="EMBL" id="FMYQ01000046">
    <property type="protein sequence ID" value="SDE39722.1"/>
    <property type="molecule type" value="Genomic_DNA"/>
</dbReference>
<dbReference type="GO" id="GO:0030170">
    <property type="term" value="F:pyridoxal phosphate binding"/>
    <property type="evidence" value="ECO:0007669"/>
    <property type="project" value="TreeGrafter"/>
</dbReference>
<dbReference type="Pfam" id="PF03711">
    <property type="entry name" value="OKR_DC_1_C"/>
    <property type="match status" value="1"/>
</dbReference>
<dbReference type="AlphaFoldDB" id="A0A1G7CK45"/>
<dbReference type="Gene3D" id="3.40.640.10">
    <property type="entry name" value="Type I PLP-dependent aspartate aminotransferase-like (Major domain)"/>
    <property type="match status" value="1"/>
</dbReference>
<dbReference type="FunFam" id="3.40.640.10:FF:000008">
    <property type="entry name" value="Lysine decarboxylase, inducible"/>
    <property type="match status" value="1"/>
</dbReference>
<comment type="similarity">
    <text evidence="1">Belongs to the Orn/Lys/Arg decarboxylase class-I family.</text>
</comment>
<keyword evidence="8" id="KW-1185">Reference proteome</keyword>
<dbReference type="InterPro" id="IPR008286">
    <property type="entry name" value="Prn/Lys/Arg_de-COase_C"/>
</dbReference>
<dbReference type="SUPFAM" id="SSF55904">
    <property type="entry name" value="Ornithine decarboxylase C-terminal domain"/>
    <property type="match status" value="1"/>
</dbReference>
<keyword evidence="3 5" id="KW-0663">Pyridoxal phosphate</keyword>
<dbReference type="InterPro" id="IPR015424">
    <property type="entry name" value="PyrdxlP-dep_Trfase"/>
</dbReference>
<dbReference type="Gene3D" id="3.90.100.10">
    <property type="entry name" value="Orn/Lys/Arg decarboxylase, C-terminal domain"/>
    <property type="match status" value="1"/>
</dbReference>
<reference evidence="8" key="1">
    <citation type="submission" date="2016-09" db="EMBL/GenBank/DDBJ databases">
        <authorList>
            <person name="Varghese N."/>
            <person name="Submissions S."/>
        </authorList>
    </citation>
    <scope>NUCLEOTIDE SEQUENCE [LARGE SCALE GENOMIC DNA]</scope>
    <source>
        <strain evidence="8">TNe-862</strain>
    </source>
</reference>
<evidence type="ECO:0000259" key="6">
    <source>
        <dbReference type="PROSITE" id="PS00703"/>
    </source>
</evidence>
<name>A0A1G7CK45_9BURK</name>
<feature type="modified residue" description="N6-(pyridoxal phosphate)lysine" evidence="5">
    <location>
        <position position="396"/>
    </location>
</feature>
<dbReference type="InterPro" id="IPR011193">
    <property type="entry name" value="Orn/lys/arg_de-COase"/>
</dbReference>
<proteinExistence type="inferred from homology"/>
<keyword evidence="4" id="KW-0456">Lyase</keyword>
<dbReference type="STRING" id="416944.SAMN05421548_1468"/>
<dbReference type="Proteomes" id="UP000198908">
    <property type="component" value="Unassembled WGS sequence"/>
</dbReference>
<dbReference type="PANTHER" id="PTHR45229:SF3">
    <property type="entry name" value="BIODEGRADATIVE ARGININE DECARBOXYLASE"/>
    <property type="match status" value="1"/>
</dbReference>
<dbReference type="InterPro" id="IPR015421">
    <property type="entry name" value="PyrdxlP-dep_Trfase_major"/>
</dbReference>
<dbReference type="GO" id="GO:0006527">
    <property type="term" value="P:L-arginine catabolic process"/>
    <property type="evidence" value="ECO:0007669"/>
    <property type="project" value="TreeGrafter"/>
</dbReference>
<evidence type="ECO:0000256" key="2">
    <source>
        <dbReference type="ARBA" id="ARBA00022793"/>
    </source>
</evidence>
<keyword evidence="2" id="KW-0210">Decarboxylase</keyword>
<evidence type="ECO:0000313" key="8">
    <source>
        <dbReference type="Proteomes" id="UP000198908"/>
    </source>
</evidence>
<dbReference type="SUPFAM" id="SSF53383">
    <property type="entry name" value="PLP-dependent transferases"/>
    <property type="match status" value="1"/>
</dbReference>
<dbReference type="GO" id="GO:0005829">
    <property type="term" value="C:cytosol"/>
    <property type="evidence" value="ECO:0007669"/>
    <property type="project" value="TreeGrafter"/>
</dbReference>
<feature type="domain" description="Orn/Lys/Arg decarboxylases family 1 pyridoxal-P attachment site" evidence="6">
    <location>
        <begin position="391"/>
        <end position="405"/>
    </location>
</feature>
<evidence type="ECO:0000256" key="1">
    <source>
        <dbReference type="ARBA" id="ARBA00010671"/>
    </source>
</evidence>
<dbReference type="PROSITE" id="PS00703">
    <property type="entry name" value="OKR_DC_1"/>
    <property type="match status" value="1"/>
</dbReference>
<organism evidence="7 8">
    <name type="scientific">Paraburkholderia lycopersici</name>
    <dbReference type="NCBI Taxonomy" id="416944"/>
    <lineage>
        <taxon>Bacteria</taxon>
        <taxon>Pseudomonadati</taxon>
        <taxon>Pseudomonadota</taxon>
        <taxon>Betaproteobacteria</taxon>
        <taxon>Burkholderiales</taxon>
        <taxon>Burkholderiaceae</taxon>
        <taxon>Paraburkholderia</taxon>
    </lineage>
</organism>
<dbReference type="Pfam" id="PF03709">
    <property type="entry name" value="OKR_DC_1_N"/>
    <property type="match status" value="1"/>
</dbReference>
<dbReference type="PANTHER" id="PTHR45229">
    <property type="entry name" value="CONSTITUTIVE ORNITHINE DECARBOXYLASE"/>
    <property type="match status" value="1"/>
</dbReference>
<dbReference type="InterPro" id="IPR036633">
    <property type="entry name" value="Prn/Lys/Arg_de-COase_C_sf"/>
</dbReference>
<evidence type="ECO:0000313" key="7">
    <source>
        <dbReference type="EMBL" id="SDE39722.1"/>
    </source>
</evidence>
<evidence type="ECO:0000256" key="4">
    <source>
        <dbReference type="ARBA" id="ARBA00023239"/>
    </source>
</evidence>
<dbReference type="CDD" id="cd00615">
    <property type="entry name" value="Orn_deC_like"/>
    <property type="match status" value="1"/>
</dbReference>
<evidence type="ECO:0000256" key="5">
    <source>
        <dbReference type="PIRSR" id="PIRSR009393-1"/>
    </source>
</evidence>
<dbReference type="GO" id="GO:0008792">
    <property type="term" value="F:arginine decarboxylase activity"/>
    <property type="evidence" value="ECO:0007669"/>
    <property type="project" value="TreeGrafter"/>
</dbReference>
<protein>
    <submittedName>
        <fullName evidence="7">Lysine decarboxylase/arginine decarboxylase</fullName>
    </submittedName>
</protein>
<sequence>MIRTITDRFQMRALLVSDELADDTSVGRAARTLAEDLTGRGIDVIRSHSADDARAVIGADASIQCVLLDWDLHDDPEHAGAMTVLNETRSRHAALPVFLLANRHAASAVPAEAMGQADDFIWLLEDSPDFIGGRIVAAIRRYREHVLPPMFRALVEFSQVYEYSWHTPGHTGGTAFLKSPVGRAFFSFFGEELFRSDLSISVGELGSLLDHSGPIGEGERYAARVFGAHRTYYVTNGSSTSNRVILMASVTRDQIALCDRNCHKSVEHAMTLSGAIPTYLLPTRNRYGIIGPIPPSRLAQPAIEAAIAANPLVRDGIDRTPVHAIVTNSTYDGLCYDVARVEALLGQSVDRLHFDEAWYGYARFNPLYERRFAMHGEPKDHDASRPTVFSTQSTHKLLAALSQASMIHVRDGRRPIAHARFNEAFMMHASTSPQYAIIASNDVSAAMMDGPGGRALTTESIREAIAFRQMMSRLHAEFAARGEWFFSAWQPETIADPAAGPVPFHLADAERLATDPSCWTLNPGDAWHGFDDLEDGFCMLDPIKVSIVTPGVDEAGALEAKGGIPACIVTSYLDERGIVVEKTTDFTILFLFSMGVTKGKWGTLANALLDFRRDYDGNAPLEQVLPSLVRAHPARYAGLGLKDLADSMFETMRSLRSTDRLAHAFSVLPVPDLSPVGAYETLVKGDIETVTLEQLAGRTVATGVVPYPPGIPLLMPGENAGAAEGPVLAYLKALETFDRAFPGFTHDIHGVEVEDGSYRVNVVAPAEKTLANSPRSSRSDA</sequence>
<dbReference type="InterPro" id="IPR015422">
    <property type="entry name" value="PyrdxlP-dep_Trfase_small"/>
</dbReference>
<dbReference type="Gene3D" id="3.90.1150.10">
    <property type="entry name" value="Aspartate Aminotransferase, domain 1"/>
    <property type="match status" value="1"/>
</dbReference>